<gene>
    <name evidence="2" type="ORF">DPMN_101946</name>
</gene>
<protein>
    <submittedName>
        <fullName evidence="2">Uncharacterized protein</fullName>
    </submittedName>
</protein>
<proteinExistence type="predicted"/>
<accession>A0A9D4RAJ4</accession>
<comment type="caution">
    <text evidence="2">The sequence shown here is derived from an EMBL/GenBank/DDBJ whole genome shotgun (WGS) entry which is preliminary data.</text>
</comment>
<reference evidence="2" key="2">
    <citation type="submission" date="2020-11" db="EMBL/GenBank/DDBJ databases">
        <authorList>
            <person name="McCartney M.A."/>
            <person name="Auch B."/>
            <person name="Kono T."/>
            <person name="Mallez S."/>
            <person name="Becker A."/>
            <person name="Gohl D.M."/>
            <person name="Silverstein K.A.T."/>
            <person name="Koren S."/>
            <person name="Bechman K.B."/>
            <person name="Herman A."/>
            <person name="Abrahante J.E."/>
            <person name="Garbe J."/>
        </authorList>
    </citation>
    <scope>NUCLEOTIDE SEQUENCE</scope>
    <source>
        <strain evidence="2">Duluth1</strain>
        <tissue evidence="2">Whole animal</tissue>
    </source>
</reference>
<organism evidence="2 3">
    <name type="scientific">Dreissena polymorpha</name>
    <name type="common">Zebra mussel</name>
    <name type="synonym">Mytilus polymorpha</name>
    <dbReference type="NCBI Taxonomy" id="45954"/>
    <lineage>
        <taxon>Eukaryota</taxon>
        <taxon>Metazoa</taxon>
        <taxon>Spiralia</taxon>
        <taxon>Lophotrochozoa</taxon>
        <taxon>Mollusca</taxon>
        <taxon>Bivalvia</taxon>
        <taxon>Autobranchia</taxon>
        <taxon>Heteroconchia</taxon>
        <taxon>Euheterodonta</taxon>
        <taxon>Imparidentia</taxon>
        <taxon>Neoheterodontei</taxon>
        <taxon>Myida</taxon>
        <taxon>Dreissenoidea</taxon>
        <taxon>Dreissenidae</taxon>
        <taxon>Dreissena</taxon>
    </lineage>
</organism>
<keyword evidence="1" id="KW-0812">Transmembrane</keyword>
<dbReference type="EMBL" id="JAIWYP010000003">
    <property type="protein sequence ID" value="KAH3859230.1"/>
    <property type="molecule type" value="Genomic_DNA"/>
</dbReference>
<dbReference type="AlphaFoldDB" id="A0A9D4RAJ4"/>
<feature type="transmembrane region" description="Helical" evidence="1">
    <location>
        <begin position="6"/>
        <end position="25"/>
    </location>
</feature>
<name>A0A9D4RAJ4_DREPO</name>
<keyword evidence="3" id="KW-1185">Reference proteome</keyword>
<evidence type="ECO:0000313" key="2">
    <source>
        <dbReference type="EMBL" id="KAH3859230.1"/>
    </source>
</evidence>
<evidence type="ECO:0000256" key="1">
    <source>
        <dbReference type="SAM" id="Phobius"/>
    </source>
</evidence>
<sequence>MGHESSIKYIIVDAVAFYMFMTYVIRGASWVTVQSLAYYLGGGGGTSTIPCLSPSKGFHTISPSDTRIRWRSESSASSRTYRLEYPSRVVFGSIISSTTVTSAAIKMMRTFPPTLKPNYS</sequence>
<dbReference type="Proteomes" id="UP000828390">
    <property type="component" value="Unassembled WGS sequence"/>
</dbReference>
<keyword evidence="1" id="KW-0472">Membrane</keyword>
<keyword evidence="1" id="KW-1133">Transmembrane helix</keyword>
<evidence type="ECO:0000313" key="3">
    <source>
        <dbReference type="Proteomes" id="UP000828390"/>
    </source>
</evidence>
<reference evidence="2" key="1">
    <citation type="journal article" date="2019" name="bioRxiv">
        <title>The Genome of the Zebra Mussel, Dreissena polymorpha: A Resource for Invasive Species Research.</title>
        <authorList>
            <person name="McCartney M.A."/>
            <person name="Auch B."/>
            <person name="Kono T."/>
            <person name="Mallez S."/>
            <person name="Zhang Y."/>
            <person name="Obille A."/>
            <person name="Becker A."/>
            <person name="Abrahante J.E."/>
            <person name="Garbe J."/>
            <person name="Badalamenti J.P."/>
            <person name="Herman A."/>
            <person name="Mangelson H."/>
            <person name="Liachko I."/>
            <person name="Sullivan S."/>
            <person name="Sone E.D."/>
            <person name="Koren S."/>
            <person name="Silverstein K.A.T."/>
            <person name="Beckman K.B."/>
            <person name="Gohl D.M."/>
        </authorList>
    </citation>
    <scope>NUCLEOTIDE SEQUENCE</scope>
    <source>
        <strain evidence="2">Duluth1</strain>
        <tissue evidence="2">Whole animal</tissue>
    </source>
</reference>